<keyword evidence="7" id="KW-0904">Protein phosphatase</keyword>
<keyword evidence="15" id="KW-1185">Reference proteome</keyword>
<evidence type="ECO:0000313" key="14">
    <source>
        <dbReference type="EMBL" id="KDR17243.1"/>
    </source>
</evidence>
<evidence type="ECO:0000259" key="13">
    <source>
        <dbReference type="PROSITE" id="PS50057"/>
    </source>
</evidence>
<dbReference type="InterPro" id="IPR016130">
    <property type="entry name" value="Tyr_Pase_AS"/>
</dbReference>
<dbReference type="SUPFAM" id="SSF52799">
    <property type="entry name" value="(Phosphotyrosine protein) phosphatases II"/>
    <property type="match status" value="1"/>
</dbReference>
<evidence type="ECO:0000256" key="9">
    <source>
        <dbReference type="ARBA" id="ARBA00023212"/>
    </source>
</evidence>
<dbReference type="PANTHER" id="PTHR45706">
    <property type="entry name" value="TYROSINE-PROTEIN PHOSPHATASE"/>
    <property type="match status" value="1"/>
</dbReference>
<dbReference type="Proteomes" id="UP000027135">
    <property type="component" value="Unassembled WGS sequence"/>
</dbReference>
<dbReference type="Gene3D" id="3.90.190.10">
    <property type="entry name" value="Protein tyrosine phosphatase superfamily"/>
    <property type="match status" value="1"/>
</dbReference>
<feature type="domain" description="Tyrosine specific protein phosphatases" evidence="12">
    <location>
        <begin position="1088"/>
        <end position="1169"/>
    </location>
</feature>
<keyword evidence="5" id="KW-0963">Cytoplasm</keyword>
<feature type="domain" description="FERM" evidence="13">
    <location>
        <begin position="21"/>
        <end position="308"/>
    </location>
</feature>
<dbReference type="GO" id="GO:0070161">
    <property type="term" value="C:anchoring junction"/>
    <property type="evidence" value="ECO:0007669"/>
    <property type="project" value="UniProtKB-SubCell"/>
</dbReference>
<dbReference type="eggNOG" id="KOG0792">
    <property type="taxonomic scope" value="Eukaryota"/>
</dbReference>
<dbReference type="FunCoup" id="A0A067R2J1">
    <property type="interactions" value="371"/>
</dbReference>
<dbReference type="Gene3D" id="2.30.29.30">
    <property type="entry name" value="Pleckstrin-homology domain (PH domain)/Phosphotyrosine-binding domain (PTB)"/>
    <property type="match status" value="1"/>
</dbReference>
<protein>
    <recommendedName>
        <fullName evidence="4">protein-tyrosine-phosphatase</fullName>
        <ecNumber evidence="4">3.1.3.48</ecNumber>
    </recommendedName>
</protein>
<dbReference type="CDD" id="cd17099">
    <property type="entry name" value="FERM_F1_PTPN14_like"/>
    <property type="match status" value="1"/>
</dbReference>
<proteinExistence type="inferred from homology"/>
<dbReference type="InterPro" id="IPR003595">
    <property type="entry name" value="Tyr_Pase_cat"/>
</dbReference>
<evidence type="ECO:0000256" key="10">
    <source>
        <dbReference type="SAM" id="MobiDB-lite"/>
    </source>
</evidence>
<organism evidence="14 15">
    <name type="scientific">Zootermopsis nevadensis</name>
    <name type="common">Dampwood termite</name>
    <dbReference type="NCBI Taxonomy" id="136037"/>
    <lineage>
        <taxon>Eukaryota</taxon>
        <taxon>Metazoa</taxon>
        <taxon>Ecdysozoa</taxon>
        <taxon>Arthropoda</taxon>
        <taxon>Hexapoda</taxon>
        <taxon>Insecta</taxon>
        <taxon>Pterygota</taxon>
        <taxon>Neoptera</taxon>
        <taxon>Polyneoptera</taxon>
        <taxon>Dictyoptera</taxon>
        <taxon>Blattodea</taxon>
        <taxon>Blattoidea</taxon>
        <taxon>Termitoidae</taxon>
        <taxon>Termopsidae</taxon>
        <taxon>Zootermopsis</taxon>
    </lineage>
</organism>
<dbReference type="CDD" id="cd13188">
    <property type="entry name" value="FERM_C_PTPN14_PTPN21"/>
    <property type="match status" value="1"/>
</dbReference>
<accession>A0A067R2J1</accession>
<dbReference type="FunFam" id="1.20.80.10:FF:000014">
    <property type="entry name" value="Tyrosine-protein phosphatase non-receptor type"/>
    <property type="match status" value="1"/>
</dbReference>
<dbReference type="OMA" id="FKKCRQY"/>
<sequence>MPFKLRLKKSRQYNVVSKSLFVICVELLDGTSIECTLSAESSGRDCLDNVCQRLGLQQPEFFGLRYLSRHAQPLPRWVEMDRPLKRQLDKHARGQNLFLRVMYYVSGVNLLNDEMTRYHYFLQLKKDVIDGRMNCDAKQAVLLASYSMQAEFGNHDLERHTAEYLKDFALFPKHLTSDGNLESLTEAVILQHAALGGLSQGTAEEYYILAAQQLDGYGQETFEAKDETGAEVIIGVSLMGVLVCYENNQTSKFYRWKDITNVINHKRNFGIECQVPDETVHFQFTDPESAKYVWRMCVHQHTFYMQNEHAAESSQNIHLEDHVAGTLFHGALEDRHLTESCEDLDNRDTSGGPVAWSMSPSAVQRAQSTSCLDLTTPADMDRLRALLPSYRPAPDYETAMQQKYRGAGQTSGNLNIRPNHQVGILYSSQPEIHQTHIEENLNSCGHYKHYPDVTQVERLYLESRNEQPQQILKGSMDHNSHAVLPTMHTYSTPELDTVENHMIQGLQLLHLYKPPPPYPISRPSSNSTPDLASKTLTPPQPTFINPQVSGSSPDLVSSRSLGPGRHQLHHHHHRHLHMNHHQQQHHYLDPAVASHQHLPNPESHRTYTNLAAVLDTQQQHPHLDDLHRAFVASEEPNIVYCMGGSGDVGLLLENRPRSTTMPYQSVNSVSNGSHCAGRVPEPIYENVPLPWAADGRVAVGIVSGGDGSGVRSRTSSIQSAPEMCQLQNAEHNIGIGVTMQALNSENSVAQQHIYSSAAEQFSSRNMTSRHVAMNHAPSAPHELASFSLPFPGKSKLGIAPENSTASVTEHFCEEEQVHKTDVSASSSSMDSGKQKPKRKWGLLVGGGRTKSSSNAKSSKTNTLTKERTTGENAVGNLQNRWSTGLPRLPLPATISKETMCQLLERKLADSQLFFEFERIPKKKTNTEFGTALHPDNIVRNRYKDVLPYEENRVRLTPSKDNKLGYINASHITATVGNHQRFYIAAQGPLPGTVGSFWQMIWEADVYLVVMLTGVQEEGSVVYCPERGDMCVEVGEFQVWQQFSQETGHCITTKLQLYHTSSHRGRGVWHLQYLEWGDQGCPHNVGHFLGFLEELSSVRQHTVGEIPSGHNRNPPVLVHCTAGVGRTGVTVLSDLLLYTLDHNQELDIPRVVALLRHQRMLMIQTVAQYRFIYSLLIYYLKHSRLI</sequence>
<dbReference type="STRING" id="136037.A0A067R2J1"/>
<dbReference type="GO" id="GO:0009887">
    <property type="term" value="P:animal organ morphogenesis"/>
    <property type="evidence" value="ECO:0007669"/>
    <property type="project" value="UniProtKB-ARBA"/>
</dbReference>
<evidence type="ECO:0000256" key="3">
    <source>
        <dbReference type="ARBA" id="ARBA00009649"/>
    </source>
</evidence>
<dbReference type="SMART" id="SM00404">
    <property type="entry name" value="PTPc_motif"/>
    <property type="match status" value="1"/>
</dbReference>
<dbReference type="GO" id="GO:0071944">
    <property type="term" value="C:cell periphery"/>
    <property type="evidence" value="ECO:0007669"/>
    <property type="project" value="UniProtKB-ARBA"/>
</dbReference>
<dbReference type="SMART" id="SM00194">
    <property type="entry name" value="PTPc"/>
    <property type="match status" value="1"/>
</dbReference>
<feature type="compositionally biased region" description="Low complexity" evidence="10">
    <location>
        <begin position="849"/>
        <end position="863"/>
    </location>
</feature>
<feature type="domain" description="Tyrosine-protein phosphatase" evidence="11">
    <location>
        <begin position="912"/>
        <end position="1178"/>
    </location>
</feature>
<comment type="subcellular location">
    <subcellularLocation>
        <location evidence="2">Cell junction</location>
    </subcellularLocation>
    <subcellularLocation>
        <location evidence="1">Cytoplasm</location>
        <location evidence="1">Cytoskeleton</location>
    </subcellularLocation>
</comment>
<evidence type="ECO:0000259" key="11">
    <source>
        <dbReference type="PROSITE" id="PS50055"/>
    </source>
</evidence>
<dbReference type="Pfam" id="PF09379">
    <property type="entry name" value="FERM_N"/>
    <property type="match status" value="1"/>
</dbReference>
<dbReference type="InterPro" id="IPR018979">
    <property type="entry name" value="FERM_N"/>
</dbReference>
<dbReference type="InterPro" id="IPR000242">
    <property type="entry name" value="PTP_cat"/>
</dbReference>
<dbReference type="PROSITE" id="PS50056">
    <property type="entry name" value="TYR_PHOSPHATASE_2"/>
    <property type="match status" value="1"/>
</dbReference>
<dbReference type="PROSITE" id="PS50057">
    <property type="entry name" value="FERM_3"/>
    <property type="match status" value="1"/>
</dbReference>
<dbReference type="InterPro" id="IPR018980">
    <property type="entry name" value="FERM_PH-like_C"/>
</dbReference>
<dbReference type="InterPro" id="IPR000299">
    <property type="entry name" value="FERM_domain"/>
</dbReference>
<evidence type="ECO:0000259" key="12">
    <source>
        <dbReference type="PROSITE" id="PS50056"/>
    </source>
</evidence>
<evidence type="ECO:0000256" key="7">
    <source>
        <dbReference type="ARBA" id="ARBA00022912"/>
    </source>
</evidence>
<dbReference type="OrthoDB" id="10012364at2759"/>
<dbReference type="PROSITE" id="PS00383">
    <property type="entry name" value="TYR_PHOSPHATASE_1"/>
    <property type="match status" value="1"/>
</dbReference>
<keyword evidence="14" id="KW-0675">Receptor</keyword>
<keyword evidence="8" id="KW-0965">Cell junction</keyword>
<dbReference type="InterPro" id="IPR019748">
    <property type="entry name" value="FERM_central"/>
</dbReference>
<dbReference type="Pfam" id="PF09380">
    <property type="entry name" value="FERM_C"/>
    <property type="match status" value="1"/>
</dbReference>
<dbReference type="GO" id="GO:0048666">
    <property type="term" value="P:neuron development"/>
    <property type="evidence" value="ECO:0007669"/>
    <property type="project" value="UniProtKB-ARBA"/>
</dbReference>
<dbReference type="InterPro" id="IPR011993">
    <property type="entry name" value="PH-like_dom_sf"/>
</dbReference>
<dbReference type="InterPro" id="IPR029021">
    <property type="entry name" value="Prot-tyrosine_phosphatase-like"/>
</dbReference>
<dbReference type="SMART" id="SM00295">
    <property type="entry name" value="B41"/>
    <property type="match status" value="1"/>
</dbReference>
<evidence type="ECO:0000256" key="4">
    <source>
        <dbReference type="ARBA" id="ARBA00013064"/>
    </source>
</evidence>
<dbReference type="Pfam" id="PF00373">
    <property type="entry name" value="FERM_M"/>
    <property type="match status" value="1"/>
</dbReference>
<gene>
    <name evidence="14" type="ORF">L798_08808</name>
</gene>
<dbReference type="SMART" id="SM01196">
    <property type="entry name" value="FERM_C"/>
    <property type="match status" value="1"/>
</dbReference>
<feature type="region of interest" description="Disordered" evidence="10">
    <location>
        <begin position="817"/>
        <end position="880"/>
    </location>
</feature>
<feature type="compositionally biased region" description="Polar residues" evidence="10">
    <location>
        <begin position="528"/>
        <end position="560"/>
    </location>
</feature>
<dbReference type="InterPro" id="IPR041782">
    <property type="entry name" value="PTPN14/21_FERM_C"/>
</dbReference>
<dbReference type="InterPro" id="IPR029071">
    <property type="entry name" value="Ubiquitin-like_domsf"/>
</dbReference>
<dbReference type="AlphaFoldDB" id="A0A067R2J1"/>
<name>A0A067R2J1_ZOONE</name>
<dbReference type="CDD" id="cd14473">
    <property type="entry name" value="FERM_B-lobe"/>
    <property type="match status" value="1"/>
</dbReference>
<dbReference type="InterPro" id="IPR035963">
    <property type="entry name" value="FERM_2"/>
</dbReference>
<dbReference type="Gene3D" id="1.20.80.10">
    <property type="match status" value="1"/>
</dbReference>
<dbReference type="PRINTS" id="PR00700">
    <property type="entry name" value="PRTYPHPHTASE"/>
</dbReference>
<dbReference type="PANTHER" id="PTHR45706:SF1">
    <property type="entry name" value="PEZ, ISOFORM A"/>
    <property type="match status" value="1"/>
</dbReference>
<dbReference type="EMBL" id="KK852747">
    <property type="protein sequence ID" value="KDR17243.1"/>
    <property type="molecule type" value="Genomic_DNA"/>
</dbReference>
<keyword evidence="9" id="KW-0206">Cytoskeleton</keyword>
<dbReference type="FunFam" id="3.10.20.90:FF:000039">
    <property type="entry name" value="Tyrosine-protein phosphatase non-receptor type"/>
    <property type="match status" value="1"/>
</dbReference>
<dbReference type="GO" id="GO:0005856">
    <property type="term" value="C:cytoskeleton"/>
    <property type="evidence" value="ECO:0007669"/>
    <property type="project" value="UniProtKB-SubCell"/>
</dbReference>
<dbReference type="GO" id="GO:0004725">
    <property type="term" value="F:protein tyrosine phosphatase activity"/>
    <property type="evidence" value="ECO:0007669"/>
    <property type="project" value="UniProtKB-EC"/>
</dbReference>
<dbReference type="SUPFAM" id="SSF47031">
    <property type="entry name" value="Second domain of FERM"/>
    <property type="match status" value="1"/>
</dbReference>
<evidence type="ECO:0000256" key="5">
    <source>
        <dbReference type="ARBA" id="ARBA00022490"/>
    </source>
</evidence>
<feature type="region of interest" description="Disordered" evidence="10">
    <location>
        <begin position="514"/>
        <end position="572"/>
    </location>
</feature>
<keyword evidence="6" id="KW-0378">Hydrolase</keyword>
<dbReference type="InterPro" id="IPR014352">
    <property type="entry name" value="FERM/acyl-CoA-bd_prot_sf"/>
</dbReference>
<reference evidence="14 15" key="1">
    <citation type="journal article" date="2014" name="Nat. Commun.">
        <title>Molecular traces of alternative social organization in a termite genome.</title>
        <authorList>
            <person name="Terrapon N."/>
            <person name="Li C."/>
            <person name="Robertson H.M."/>
            <person name="Ji L."/>
            <person name="Meng X."/>
            <person name="Booth W."/>
            <person name="Chen Z."/>
            <person name="Childers C.P."/>
            <person name="Glastad K.M."/>
            <person name="Gokhale K."/>
            <person name="Gowin J."/>
            <person name="Gronenberg W."/>
            <person name="Hermansen R.A."/>
            <person name="Hu H."/>
            <person name="Hunt B.G."/>
            <person name="Huylmans A.K."/>
            <person name="Khalil S.M."/>
            <person name="Mitchell R.D."/>
            <person name="Munoz-Torres M.C."/>
            <person name="Mustard J.A."/>
            <person name="Pan H."/>
            <person name="Reese J.T."/>
            <person name="Scharf M.E."/>
            <person name="Sun F."/>
            <person name="Vogel H."/>
            <person name="Xiao J."/>
            <person name="Yang W."/>
            <person name="Yang Z."/>
            <person name="Yang Z."/>
            <person name="Zhou J."/>
            <person name="Zhu J."/>
            <person name="Brent C.S."/>
            <person name="Elsik C.G."/>
            <person name="Goodisman M.A."/>
            <person name="Liberles D.A."/>
            <person name="Roe R.M."/>
            <person name="Vargo E.L."/>
            <person name="Vilcinskas A."/>
            <person name="Wang J."/>
            <person name="Bornberg-Bauer E."/>
            <person name="Korb J."/>
            <person name="Zhang G."/>
            <person name="Liebig J."/>
        </authorList>
    </citation>
    <scope>NUCLEOTIDE SEQUENCE [LARGE SCALE GENOMIC DNA]</scope>
    <source>
        <tissue evidence="14">Whole organism</tissue>
    </source>
</reference>
<evidence type="ECO:0000256" key="1">
    <source>
        <dbReference type="ARBA" id="ARBA00004245"/>
    </source>
</evidence>
<comment type="similarity">
    <text evidence="3">Belongs to the protein-tyrosine phosphatase family. Non-receptor class subfamily.</text>
</comment>
<evidence type="ECO:0000313" key="15">
    <source>
        <dbReference type="Proteomes" id="UP000027135"/>
    </source>
</evidence>
<dbReference type="Gene3D" id="3.10.20.90">
    <property type="entry name" value="Phosphatidylinositol 3-kinase Catalytic Subunit, Chain A, domain 1"/>
    <property type="match status" value="1"/>
</dbReference>
<dbReference type="InterPro" id="IPR019749">
    <property type="entry name" value="Band_41_domain"/>
</dbReference>
<dbReference type="PROSITE" id="PS50055">
    <property type="entry name" value="TYR_PHOSPHATASE_PTP"/>
    <property type="match status" value="1"/>
</dbReference>
<dbReference type="InParanoid" id="A0A067R2J1"/>
<evidence type="ECO:0000256" key="6">
    <source>
        <dbReference type="ARBA" id="ARBA00022801"/>
    </source>
</evidence>
<dbReference type="PRINTS" id="PR00935">
    <property type="entry name" value="BAND41"/>
</dbReference>
<evidence type="ECO:0000256" key="2">
    <source>
        <dbReference type="ARBA" id="ARBA00004282"/>
    </source>
</evidence>
<dbReference type="SUPFAM" id="SSF54236">
    <property type="entry name" value="Ubiquitin-like"/>
    <property type="match status" value="1"/>
</dbReference>
<dbReference type="Pfam" id="PF00102">
    <property type="entry name" value="Y_phosphatase"/>
    <property type="match status" value="1"/>
</dbReference>
<dbReference type="InterPro" id="IPR000387">
    <property type="entry name" value="Tyr_Pase_dom"/>
</dbReference>
<dbReference type="EC" id="3.1.3.48" evidence="4"/>
<evidence type="ECO:0000256" key="8">
    <source>
        <dbReference type="ARBA" id="ARBA00022949"/>
    </source>
</evidence>
<dbReference type="SUPFAM" id="SSF50729">
    <property type="entry name" value="PH domain-like"/>
    <property type="match status" value="1"/>
</dbReference>